<feature type="transmembrane region" description="Helical" evidence="1">
    <location>
        <begin position="80"/>
        <end position="97"/>
    </location>
</feature>
<proteinExistence type="predicted"/>
<evidence type="ECO:0000313" key="3">
    <source>
        <dbReference type="Proteomes" id="UP000664800"/>
    </source>
</evidence>
<reference evidence="2" key="1">
    <citation type="submission" date="2021-02" db="EMBL/GenBank/DDBJ databases">
        <title>Thiocyanate and organic carbon inputs drive convergent selection for specific autotrophic Afipia and Thiobacillus strains within complex microbiomes.</title>
        <authorList>
            <person name="Huddy R.J."/>
            <person name="Sachdeva R."/>
            <person name="Kadzinga F."/>
            <person name="Kantor R.S."/>
            <person name="Harrison S.T.L."/>
            <person name="Banfield J.F."/>
        </authorList>
    </citation>
    <scope>NUCLEOTIDE SEQUENCE</scope>
    <source>
        <strain evidence="2">SCN18_13_7_16_R3_B_64_19</strain>
    </source>
</reference>
<dbReference type="InterPro" id="IPR018706">
    <property type="entry name" value="DUF2214_membrane"/>
</dbReference>
<comment type="caution">
    <text evidence="2">The sequence shown here is derived from an EMBL/GenBank/DDBJ whole genome shotgun (WGS) entry which is preliminary data.</text>
</comment>
<dbReference type="AlphaFoldDB" id="A0A8I1MVS6"/>
<sequence>MLTDALLLYLHLSAMLGLAVFLTAKTSLTRVGAVDAQVLARLRRLDVWVWGSFAAVLASGLALVFWGIKGPQWLLHNPLLWAKVVLLALMAVMSWPSTQRLGRWGLQARAMAAWQPAVEEVKKERRWLMAQSHVMVIIPLLATLMSHGFG</sequence>
<keyword evidence="1" id="KW-0472">Membrane</keyword>
<feature type="transmembrane region" description="Helical" evidence="1">
    <location>
        <begin position="132"/>
        <end position="149"/>
    </location>
</feature>
<feature type="transmembrane region" description="Helical" evidence="1">
    <location>
        <begin position="45"/>
        <end position="68"/>
    </location>
</feature>
<protein>
    <submittedName>
        <fullName evidence="2">DUF2214 family protein</fullName>
    </submittedName>
</protein>
<dbReference type="Pfam" id="PF09980">
    <property type="entry name" value="DUF2214"/>
    <property type="match status" value="1"/>
</dbReference>
<dbReference type="RefSeq" id="WP_156052592.1">
    <property type="nucleotide sequence ID" value="NZ_JAFKMQ010000042.1"/>
</dbReference>
<dbReference type="Proteomes" id="UP000664800">
    <property type="component" value="Unassembled WGS sequence"/>
</dbReference>
<keyword evidence="1" id="KW-0812">Transmembrane</keyword>
<gene>
    <name evidence="2" type="ORF">J0I24_04205</name>
</gene>
<dbReference type="EMBL" id="JAFKMR010000012">
    <property type="protein sequence ID" value="MBN8743491.1"/>
    <property type="molecule type" value="Genomic_DNA"/>
</dbReference>
<feature type="transmembrane region" description="Helical" evidence="1">
    <location>
        <begin position="6"/>
        <end position="24"/>
    </location>
</feature>
<keyword evidence="1" id="KW-1133">Transmembrane helix</keyword>
<accession>A0A8I1MVS6</accession>
<organism evidence="2 3">
    <name type="scientific">Thiomonas arsenitoxydans (strain DSM 22701 / CIP 110005 / 3As)</name>
    <dbReference type="NCBI Taxonomy" id="426114"/>
    <lineage>
        <taxon>Bacteria</taxon>
        <taxon>Pseudomonadati</taxon>
        <taxon>Pseudomonadota</taxon>
        <taxon>Betaproteobacteria</taxon>
        <taxon>Burkholderiales</taxon>
        <taxon>Thiomonas</taxon>
    </lineage>
</organism>
<evidence type="ECO:0000256" key="1">
    <source>
        <dbReference type="SAM" id="Phobius"/>
    </source>
</evidence>
<evidence type="ECO:0000313" key="2">
    <source>
        <dbReference type="EMBL" id="MBN8743491.1"/>
    </source>
</evidence>
<name>A0A8I1MVS6_THIA3</name>